<organism evidence="1 2">
    <name type="scientific">Helicobacter ailurogastricus</name>
    <dbReference type="NCBI Taxonomy" id="1578720"/>
    <lineage>
        <taxon>Bacteria</taxon>
        <taxon>Pseudomonadati</taxon>
        <taxon>Campylobacterota</taxon>
        <taxon>Epsilonproteobacteria</taxon>
        <taxon>Campylobacterales</taxon>
        <taxon>Helicobacteraceae</taxon>
        <taxon>Helicobacter</taxon>
    </lineage>
</organism>
<dbReference type="AlphaFoldDB" id="A0A0K2Y121"/>
<reference evidence="2" key="1">
    <citation type="submission" date="2014-12" db="EMBL/GenBank/DDBJ databases">
        <authorList>
            <person name="Jaenicke S."/>
        </authorList>
    </citation>
    <scope>NUCLEOTIDE SEQUENCE [LARGE SCALE GENOMIC DNA]</scope>
</reference>
<dbReference type="Proteomes" id="UP000043437">
    <property type="component" value="Unassembled WGS sequence"/>
</dbReference>
<sequence length="54" mass="6001">MSLPYGVKINTKGVTDDPKRTKELFLLKIEVIKGVSRLKESAGVLPESERTEQA</sequence>
<proteinExistence type="predicted"/>
<accession>A0A0K2Y121</accession>
<dbReference type="EMBL" id="CDMG01000009">
    <property type="protein sequence ID" value="CRF52633.1"/>
    <property type="molecule type" value="Genomic_DNA"/>
</dbReference>
<gene>
    <name evidence="1" type="ORF">HAL07_10980</name>
</gene>
<protein>
    <submittedName>
        <fullName evidence="1">Uncharacterized protein</fullName>
    </submittedName>
</protein>
<evidence type="ECO:0000313" key="1">
    <source>
        <dbReference type="EMBL" id="CRF52633.1"/>
    </source>
</evidence>
<name>A0A0K2Y121_9HELI</name>
<evidence type="ECO:0000313" key="2">
    <source>
        <dbReference type="Proteomes" id="UP000043437"/>
    </source>
</evidence>